<dbReference type="Proteomes" id="UP000243053">
    <property type="component" value="Unassembled WGS sequence"/>
</dbReference>
<evidence type="ECO:0000256" key="4">
    <source>
        <dbReference type="ARBA" id="ARBA00022917"/>
    </source>
</evidence>
<dbReference type="PIRSF" id="PIRSF004749">
    <property type="entry name" value="Pep_def"/>
    <property type="match status" value="1"/>
</dbReference>
<dbReference type="SUPFAM" id="SSF56420">
    <property type="entry name" value="Peptide deformylase"/>
    <property type="match status" value="1"/>
</dbReference>
<dbReference type="AlphaFoldDB" id="A0A1Y5EFM4"/>
<dbReference type="InterPro" id="IPR023635">
    <property type="entry name" value="Peptide_deformylase"/>
</dbReference>
<dbReference type="NCBIfam" id="NF001159">
    <property type="entry name" value="PRK00150.1-3"/>
    <property type="match status" value="1"/>
</dbReference>
<feature type="binding site" evidence="6">
    <location>
        <position position="134"/>
    </location>
    <ligand>
        <name>Fe cation</name>
        <dbReference type="ChEBI" id="CHEBI:24875"/>
    </ligand>
</feature>
<dbReference type="Pfam" id="PF01327">
    <property type="entry name" value="Pep_deformylase"/>
    <property type="match status" value="1"/>
</dbReference>
<dbReference type="CDD" id="cd00487">
    <property type="entry name" value="Pep_deformylase"/>
    <property type="match status" value="1"/>
</dbReference>
<dbReference type="PANTHER" id="PTHR10458">
    <property type="entry name" value="PEPTIDE DEFORMYLASE"/>
    <property type="match status" value="1"/>
</dbReference>
<feature type="binding site" evidence="6">
    <location>
        <position position="92"/>
    </location>
    <ligand>
        <name>Fe cation</name>
        <dbReference type="ChEBI" id="CHEBI:24875"/>
    </ligand>
</feature>
<organism evidence="7 8">
    <name type="scientific">Colwellia psychrerythraea</name>
    <name type="common">Vibrio psychroerythus</name>
    <dbReference type="NCBI Taxonomy" id="28229"/>
    <lineage>
        <taxon>Bacteria</taxon>
        <taxon>Pseudomonadati</taxon>
        <taxon>Pseudomonadota</taxon>
        <taxon>Gammaproteobacteria</taxon>
        <taxon>Alteromonadales</taxon>
        <taxon>Colwelliaceae</taxon>
        <taxon>Colwellia</taxon>
    </lineage>
</organism>
<keyword evidence="5 6" id="KW-0408">Iron</keyword>
<comment type="similarity">
    <text evidence="1 6">Belongs to the polypeptide deformylase family.</text>
</comment>
<dbReference type="GO" id="GO:0042586">
    <property type="term" value="F:peptide deformylase activity"/>
    <property type="evidence" value="ECO:0007669"/>
    <property type="project" value="UniProtKB-UniRule"/>
</dbReference>
<comment type="cofactor">
    <cofactor evidence="6">
        <name>Fe(2+)</name>
        <dbReference type="ChEBI" id="CHEBI:29033"/>
    </cofactor>
    <text evidence="6">Binds 1 Fe(2+) ion.</text>
</comment>
<evidence type="ECO:0000256" key="6">
    <source>
        <dbReference type="HAMAP-Rule" id="MF_00163"/>
    </source>
</evidence>
<dbReference type="GO" id="GO:0006412">
    <property type="term" value="P:translation"/>
    <property type="evidence" value="ECO:0007669"/>
    <property type="project" value="UniProtKB-UniRule"/>
</dbReference>
<keyword evidence="3 6" id="KW-0378">Hydrolase</keyword>
<dbReference type="Gene3D" id="3.90.45.10">
    <property type="entry name" value="Peptide deformylase"/>
    <property type="match status" value="1"/>
</dbReference>
<comment type="catalytic activity">
    <reaction evidence="6">
        <text>N-terminal N-formyl-L-methionyl-[peptide] + H2O = N-terminal L-methionyl-[peptide] + formate</text>
        <dbReference type="Rhea" id="RHEA:24420"/>
        <dbReference type="Rhea" id="RHEA-COMP:10639"/>
        <dbReference type="Rhea" id="RHEA-COMP:10640"/>
        <dbReference type="ChEBI" id="CHEBI:15377"/>
        <dbReference type="ChEBI" id="CHEBI:15740"/>
        <dbReference type="ChEBI" id="CHEBI:49298"/>
        <dbReference type="ChEBI" id="CHEBI:64731"/>
        <dbReference type="EC" id="3.5.1.88"/>
    </reaction>
</comment>
<keyword evidence="2 6" id="KW-0479">Metal-binding</keyword>
<evidence type="ECO:0000256" key="5">
    <source>
        <dbReference type="ARBA" id="ARBA00023004"/>
    </source>
</evidence>
<comment type="function">
    <text evidence="6">Removes the formyl group from the N-terminal Met of newly synthesized proteins. Requires at least a dipeptide for an efficient rate of reaction. N-terminal L-methionine is a prerequisite for activity but the enzyme has broad specificity at other positions.</text>
</comment>
<proteinExistence type="inferred from homology"/>
<dbReference type="EC" id="3.5.1.88" evidence="6"/>
<dbReference type="PRINTS" id="PR01576">
    <property type="entry name" value="PDEFORMYLASE"/>
</dbReference>
<protein>
    <recommendedName>
        <fullName evidence="6">Peptide deformylase</fullName>
        <shortName evidence="6">PDF</shortName>
        <ecNumber evidence="6">3.5.1.88</ecNumber>
    </recommendedName>
    <alternativeName>
        <fullName evidence="6">Polypeptide deformylase</fullName>
    </alternativeName>
</protein>
<evidence type="ECO:0000256" key="3">
    <source>
        <dbReference type="ARBA" id="ARBA00022801"/>
    </source>
</evidence>
<dbReference type="NCBIfam" id="TIGR00079">
    <property type="entry name" value="pept_deformyl"/>
    <property type="match status" value="1"/>
</dbReference>
<sequence length="171" mass="19099">MTILTVLRFPDPRLRTKALPVVNITDATATIIDDMLATMYEEKGVGLAATQIDIHQRIVVMDTSEGGDQPIIFINPEIIATSNETSINEEGCLSVPGTYAKVDRHDACTVKALDRHGNEFTLNATELQSICIQHELDHLKGVLFIDYLSPLKRQRIQKKLEKEAKLDKNSK</sequence>
<evidence type="ECO:0000256" key="1">
    <source>
        <dbReference type="ARBA" id="ARBA00010759"/>
    </source>
</evidence>
<feature type="binding site" evidence="6">
    <location>
        <position position="138"/>
    </location>
    <ligand>
        <name>Fe cation</name>
        <dbReference type="ChEBI" id="CHEBI:24875"/>
    </ligand>
</feature>
<comment type="caution">
    <text evidence="7">The sequence shown here is derived from an EMBL/GenBank/DDBJ whole genome shotgun (WGS) entry which is preliminary data.</text>
</comment>
<dbReference type="FunFam" id="3.90.45.10:FF:000001">
    <property type="entry name" value="Peptide deformylase"/>
    <property type="match status" value="1"/>
</dbReference>
<keyword evidence="4 6" id="KW-0648">Protein biosynthesis</keyword>
<dbReference type="GO" id="GO:0046872">
    <property type="term" value="F:metal ion binding"/>
    <property type="evidence" value="ECO:0007669"/>
    <property type="project" value="UniProtKB-KW"/>
</dbReference>
<accession>A0A1Y5EFM4</accession>
<gene>
    <name evidence="6" type="primary">def</name>
    <name evidence="7" type="ORF">A9Q75_10635</name>
</gene>
<name>A0A1Y5EFM4_COLPS</name>
<reference evidence="8" key="1">
    <citation type="journal article" date="2017" name="Proc. Natl. Acad. Sci. U.S.A.">
        <title>Simulation of Deepwater Horizon oil plume reveals substrate specialization within a complex community of hydrocarbon degraders.</title>
        <authorList>
            <person name="Hu P."/>
            <person name="Dubinsky E.A."/>
            <person name="Probst A.J."/>
            <person name="Wang J."/>
            <person name="Sieber C.M.K."/>
            <person name="Tom L.M."/>
            <person name="Gardinali P."/>
            <person name="Banfield J.F."/>
            <person name="Atlas R.M."/>
            <person name="Andersen G.L."/>
        </authorList>
    </citation>
    <scope>NUCLEOTIDE SEQUENCE [LARGE SCALE GENOMIC DNA]</scope>
</reference>
<dbReference type="PANTHER" id="PTHR10458:SF21">
    <property type="entry name" value="PEPTIDE DEFORMYLASE"/>
    <property type="match status" value="1"/>
</dbReference>
<evidence type="ECO:0000256" key="2">
    <source>
        <dbReference type="ARBA" id="ARBA00022723"/>
    </source>
</evidence>
<dbReference type="InterPro" id="IPR036821">
    <property type="entry name" value="Peptide_deformylase_sf"/>
</dbReference>
<dbReference type="EMBL" id="MAAF01000064">
    <property type="protein sequence ID" value="OUR80276.1"/>
    <property type="molecule type" value="Genomic_DNA"/>
</dbReference>
<dbReference type="HAMAP" id="MF_00163">
    <property type="entry name" value="Pep_deformylase"/>
    <property type="match status" value="1"/>
</dbReference>
<evidence type="ECO:0000313" key="8">
    <source>
        <dbReference type="Proteomes" id="UP000243053"/>
    </source>
</evidence>
<feature type="active site" evidence="6">
    <location>
        <position position="135"/>
    </location>
</feature>
<evidence type="ECO:0000313" key="7">
    <source>
        <dbReference type="EMBL" id="OUR80276.1"/>
    </source>
</evidence>